<sequence length="482" mass="53787">MKRLHGLLNRITGSSAGGRTCFMVIQPDAVYLSASAKSASPARFDISDGNWEKSCEQALSVAASSYDSLIVVLSHNFYQIYQIDKPSMPRQEWPSALPFLLKELISERAIDIVADAVELPNSTKVQTYVLPRKILDKLMLLSERYQLSLNTIVPEDEVWGRASGELGNFLLLQRSCKGHFRISAFVEHTMMFNRTIRSVTSPLTGVPSTDLQMDSLSLELQRSIDYLSSQVRNVQLHQLKVCCDEEDENELSQSLNYRISTKVSALIGEAHELSGHVLADTASLVSEWRVNLFPSYLKPKKRLLTLKNVAISWAAAALVIVLSYGYVSWQYQGVDDQINIAKSKGDILKSELDRYNAQLRKLKPDANKLAAQARLEKEVQAKRDSLTAVGKYDDSQRIGYSGVMTSLAKLSNNNISISGIHIAQEQLDIKGLARTPRAVPDWVGQFKNEISLVGRTFDDVAIGRTEKGVVTFELSTRKETQE</sequence>
<accession>A0A7Y4E358</accession>
<gene>
    <name evidence="1" type="ORF">F0262_16315</name>
</gene>
<comment type="caution">
    <text evidence="1">The sequence shown here is derived from an EMBL/GenBank/DDBJ whole genome shotgun (WGS) entry which is preliminary data.</text>
</comment>
<dbReference type="SUPFAM" id="SSF53067">
    <property type="entry name" value="Actin-like ATPase domain"/>
    <property type="match status" value="1"/>
</dbReference>
<name>A0A7Y4E358_9VIBR</name>
<proteinExistence type="predicted"/>
<evidence type="ECO:0000313" key="1">
    <source>
        <dbReference type="EMBL" id="NOH49614.1"/>
    </source>
</evidence>
<dbReference type="AlphaFoldDB" id="A0A7Y4E358"/>
<dbReference type="RefSeq" id="WP_171358558.1">
    <property type="nucleotide sequence ID" value="NZ_JBEWWM010000017.1"/>
</dbReference>
<dbReference type="Proteomes" id="UP000572072">
    <property type="component" value="Unassembled WGS sequence"/>
</dbReference>
<evidence type="ECO:0000313" key="2">
    <source>
        <dbReference type="Proteomes" id="UP000572072"/>
    </source>
</evidence>
<reference evidence="1 2" key="1">
    <citation type="submission" date="2019-08" db="EMBL/GenBank/DDBJ databases">
        <title>Draft genome sequencing and comparative genomics of hatchery-associated Vibrios.</title>
        <authorList>
            <person name="Kehlet-Delgado H."/>
            <person name="Mueller R.S."/>
        </authorList>
    </citation>
    <scope>NUCLEOTIDE SEQUENCE [LARGE SCALE GENOMIC DNA]</scope>
    <source>
        <strain evidence="1 2">00-78-3</strain>
    </source>
</reference>
<protein>
    <submittedName>
        <fullName evidence="1">MSHA biogenesis protein MshI</fullName>
    </submittedName>
</protein>
<dbReference type="PIRSF" id="PIRSF028153">
    <property type="entry name" value="MSHA_biogenesis_protein_MshI"/>
    <property type="match status" value="1"/>
</dbReference>
<organism evidence="1 2">
    <name type="scientific">Vibrio rotiferianus</name>
    <dbReference type="NCBI Taxonomy" id="190895"/>
    <lineage>
        <taxon>Bacteria</taxon>
        <taxon>Pseudomonadati</taxon>
        <taxon>Pseudomonadota</taxon>
        <taxon>Gammaproteobacteria</taxon>
        <taxon>Vibrionales</taxon>
        <taxon>Vibrionaceae</taxon>
        <taxon>Vibrio</taxon>
    </lineage>
</organism>
<dbReference type="EMBL" id="VTYN01000018">
    <property type="protein sequence ID" value="NOH49614.1"/>
    <property type="molecule type" value="Genomic_DNA"/>
</dbReference>
<dbReference type="InterPro" id="IPR016871">
    <property type="entry name" value="MSHA_biogenesis_MshI"/>
</dbReference>
<dbReference type="InterPro" id="IPR043129">
    <property type="entry name" value="ATPase_NBD"/>
</dbReference>